<dbReference type="EMBL" id="JYDH01000053">
    <property type="protein sequence ID" value="KRY35518.1"/>
    <property type="molecule type" value="Genomic_DNA"/>
</dbReference>
<protein>
    <submittedName>
        <fullName evidence="2">Uncharacterized protein</fullName>
    </submittedName>
</protein>
<reference evidence="2 3" key="1">
    <citation type="submission" date="2015-01" db="EMBL/GenBank/DDBJ databases">
        <title>Evolution of Trichinella species and genotypes.</title>
        <authorList>
            <person name="Korhonen P.K."/>
            <person name="Edoardo P."/>
            <person name="Giuseppe L.R."/>
            <person name="Gasser R.B."/>
        </authorList>
    </citation>
    <scope>NUCLEOTIDE SEQUENCE [LARGE SCALE GENOMIC DNA]</scope>
    <source>
        <strain evidence="2">ISS3</strain>
    </source>
</reference>
<evidence type="ECO:0000313" key="2">
    <source>
        <dbReference type="EMBL" id="KRY35518.1"/>
    </source>
</evidence>
<dbReference type="InParanoid" id="A0A0V1BF46"/>
<gene>
    <name evidence="2" type="ORF">T01_4952</name>
</gene>
<comment type="caution">
    <text evidence="2">The sequence shown here is derived from an EMBL/GenBank/DDBJ whole genome shotgun (WGS) entry which is preliminary data.</text>
</comment>
<proteinExistence type="predicted"/>
<keyword evidence="1" id="KW-0812">Transmembrane</keyword>
<organism evidence="2 3">
    <name type="scientific">Trichinella spiralis</name>
    <name type="common">Trichina worm</name>
    <dbReference type="NCBI Taxonomy" id="6334"/>
    <lineage>
        <taxon>Eukaryota</taxon>
        <taxon>Metazoa</taxon>
        <taxon>Ecdysozoa</taxon>
        <taxon>Nematoda</taxon>
        <taxon>Enoplea</taxon>
        <taxon>Dorylaimia</taxon>
        <taxon>Trichinellida</taxon>
        <taxon>Trichinellidae</taxon>
        <taxon>Trichinella</taxon>
    </lineage>
</organism>
<name>A0A0V1BF46_TRISP</name>
<sequence>MNVKPMSKQKSLTTATKLADIDKYMACVSTVCKLCTTNRMERMGFCALSLMVRLTLLNCDCDVLVHNLTVLISFIMVAVLIFCNFNIFPGISRQNPTRLVAL</sequence>
<evidence type="ECO:0000256" key="1">
    <source>
        <dbReference type="SAM" id="Phobius"/>
    </source>
</evidence>
<keyword evidence="3" id="KW-1185">Reference proteome</keyword>
<keyword evidence="1" id="KW-0472">Membrane</keyword>
<dbReference type="AlphaFoldDB" id="A0A0V1BF46"/>
<keyword evidence="1" id="KW-1133">Transmembrane helix</keyword>
<feature type="transmembrane region" description="Helical" evidence="1">
    <location>
        <begin position="71"/>
        <end position="88"/>
    </location>
</feature>
<dbReference type="Proteomes" id="UP000054776">
    <property type="component" value="Unassembled WGS sequence"/>
</dbReference>
<evidence type="ECO:0000313" key="3">
    <source>
        <dbReference type="Proteomes" id="UP000054776"/>
    </source>
</evidence>
<accession>A0A0V1BF46</accession>